<evidence type="ECO:0000256" key="2">
    <source>
        <dbReference type="ARBA" id="ARBA00017574"/>
    </source>
</evidence>
<dbReference type="InterPro" id="IPR050130">
    <property type="entry name" value="ClpA_ClpB"/>
</dbReference>
<dbReference type="SMART" id="SM00382">
    <property type="entry name" value="AAA"/>
    <property type="match status" value="2"/>
</dbReference>
<dbReference type="AlphaFoldDB" id="A0A1I6GSM8"/>
<sequence length="865" mass="96799">MNINKFTIKSQEALGQAQALAQELGHQQVEAEHIYKAITLVDEHVLPFLLKKLNIKPEVTAQILDKELESFPKVSGGETMFSREAGNAVNGAVSIATKMGDEYVSLEHLLLSLFQTKSKISRILKDQGMNEKDLKQAIAEMRKGSKVTSQGAEETYNSLEKYARNLNDLADKGKLDPVIGRDEEIRRILQILSRRTKNNPMLVGEPGTGKTAIAEGLAHRIVQGDVPENLKDKIIYSLDMGALIAGAKYKGEFEERLKAVIKEVTGSDGNIVLFIDEIHTLVGAGGGQGAMDAANILKPALARGELRAIGATTLDEYQKYFEKDKALERRFQKVTVDEPDTESAISILRGLKEKYEAHHKVRIKDEAVIAAVHLSQRYITNRFLPDKAIDLMDEAASKLRMEINSKPEELDALDRRIMQLEIEIEAIKRENDEIKLKALNVDLANAREERNEIFAQWEQEKEVVDAIQKTKQDIEGFRLEAERAERNGDYGLVAELRYGKIKESESRLESLQQTLAEQQQAGTLIKEEVTQDDIAEVVAKWTGIPVTKMLQSERDKLLQLEDVLHKRVVGQQEAIVAVSDAIRRSRAGLQDAKRPIGSFLFLGTTGVGKTELAKTLAAYLFDDENAITRIDMSEYQERHAVSRLVGAPPGYVGYDEGGQLTEAVRRRPYSVILLDEIEKAHPDTFNILLQVLDEGRLTDNKGRVADFKNSIIIMTSNMGSSIIQEKFESFTDIYSATEAARVEVLGLLRKTIRPEFLNRIDDIIMFTPLNQEDIREVVRLQLDGVRKMLAGQNITIDATDQAVDYLAAKGFDPQYGARPIKRLIQKEVLNALSKEILAGKISAESIVLIDAFEDELVFRNQGELV</sequence>
<reference evidence="13 14" key="1">
    <citation type="submission" date="2016-10" db="EMBL/GenBank/DDBJ databases">
        <authorList>
            <person name="de Groot N.N."/>
        </authorList>
    </citation>
    <scope>NUCLEOTIDE SEQUENCE [LARGE SCALE GENOMIC DNA]</scope>
    <source>
        <strain evidence="13 14">DSM 21019</strain>
    </source>
</reference>
<dbReference type="PANTHER" id="PTHR11638:SF18">
    <property type="entry name" value="HEAT SHOCK PROTEIN 104"/>
    <property type="match status" value="1"/>
</dbReference>
<dbReference type="GO" id="GO:0042026">
    <property type="term" value="P:protein refolding"/>
    <property type="evidence" value="ECO:0007669"/>
    <property type="project" value="UniProtKB-UniRule"/>
</dbReference>
<dbReference type="Proteomes" id="UP000199534">
    <property type="component" value="Unassembled WGS sequence"/>
</dbReference>
<comment type="subunit">
    <text evidence="11">Homohexamer; The oligomerization is ATP-dependent.</text>
</comment>
<dbReference type="PRINTS" id="PR00300">
    <property type="entry name" value="CLPPROTEASEA"/>
</dbReference>
<comment type="subcellular location">
    <subcellularLocation>
        <location evidence="11">Cytoplasm</location>
    </subcellularLocation>
</comment>
<evidence type="ECO:0000256" key="1">
    <source>
        <dbReference type="ARBA" id="ARBA00008675"/>
    </source>
</evidence>
<dbReference type="PROSITE" id="PS00871">
    <property type="entry name" value="CLPAB_2"/>
    <property type="match status" value="1"/>
</dbReference>
<keyword evidence="11" id="KW-0346">Stress response</keyword>
<keyword evidence="3 9" id="KW-0677">Repeat</keyword>
<evidence type="ECO:0000256" key="6">
    <source>
        <dbReference type="ARBA" id="ARBA00023054"/>
    </source>
</evidence>
<dbReference type="GO" id="GO:0016887">
    <property type="term" value="F:ATP hydrolysis activity"/>
    <property type="evidence" value="ECO:0007669"/>
    <property type="project" value="InterPro"/>
</dbReference>
<keyword evidence="7 10" id="KW-0143">Chaperone</keyword>
<dbReference type="Gene3D" id="1.10.8.60">
    <property type="match status" value="1"/>
</dbReference>
<dbReference type="OrthoDB" id="9803641at2"/>
<comment type="similarity">
    <text evidence="1 10">Belongs to the ClpA/ClpB family.</text>
</comment>
<dbReference type="PANTHER" id="PTHR11638">
    <property type="entry name" value="ATP-DEPENDENT CLP PROTEASE"/>
    <property type="match status" value="1"/>
</dbReference>
<organism evidence="13 14">
    <name type="scientific">Robiginitalea myxolifaciens</name>
    <dbReference type="NCBI Taxonomy" id="400055"/>
    <lineage>
        <taxon>Bacteria</taxon>
        <taxon>Pseudomonadati</taxon>
        <taxon>Bacteroidota</taxon>
        <taxon>Flavobacteriia</taxon>
        <taxon>Flavobacteriales</taxon>
        <taxon>Flavobacteriaceae</taxon>
        <taxon>Robiginitalea</taxon>
    </lineage>
</organism>
<dbReference type="GO" id="GO:0034605">
    <property type="term" value="P:cellular response to heat"/>
    <property type="evidence" value="ECO:0007669"/>
    <property type="project" value="TreeGrafter"/>
</dbReference>
<name>A0A1I6GSM8_9FLAO</name>
<dbReference type="InterPro" id="IPR003593">
    <property type="entry name" value="AAA+_ATPase"/>
</dbReference>
<dbReference type="STRING" id="400055.SAMN04490243_1685"/>
<dbReference type="Pfam" id="PF00004">
    <property type="entry name" value="AAA"/>
    <property type="match status" value="1"/>
</dbReference>
<keyword evidence="13" id="KW-0378">Hydrolase</keyword>
<dbReference type="PROSITE" id="PS51903">
    <property type="entry name" value="CLP_R"/>
    <property type="match status" value="1"/>
</dbReference>
<feature type="domain" description="Clp R" evidence="12">
    <location>
        <begin position="3"/>
        <end position="144"/>
    </location>
</feature>
<dbReference type="GO" id="GO:0005524">
    <property type="term" value="F:ATP binding"/>
    <property type="evidence" value="ECO:0007669"/>
    <property type="project" value="UniProtKB-UniRule"/>
</dbReference>
<dbReference type="GO" id="GO:0006508">
    <property type="term" value="P:proteolysis"/>
    <property type="evidence" value="ECO:0007669"/>
    <property type="project" value="UniProtKB-KW"/>
</dbReference>
<keyword evidence="14" id="KW-1185">Reference proteome</keyword>
<evidence type="ECO:0000313" key="13">
    <source>
        <dbReference type="EMBL" id="SFR45283.1"/>
    </source>
</evidence>
<evidence type="ECO:0000256" key="3">
    <source>
        <dbReference type="ARBA" id="ARBA00022737"/>
    </source>
</evidence>
<dbReference type="RefSeq" id="WP_092982178.1">
    <property type="nucleotide sequence ID" value="NZ_FOYQ01000002.1"/>
</dbReference>
<dbReference type="InterPro" id="IPR004176">
    <property type="entry name" value="Clp_R_N"/>
</dbReference>
<dbReference type="NCBIfam" id="TIGR03346">
    <property type="entry name" value="chaperone_ClpB"/>
    <property type="match status" value="1"/>
</dbReference>
<dbReference type="InterPro" id="IPR019489">
    <property type="entry name" value="Clp_ATPase_C"/>
</dbReference>
<dbReference type="PROSITE" id="PS00870">
    <property type="entry name" value="CLPAB_1"/>
    <property type="match status" value="1"/>
</dbReference>
<dbReference type="InterPro" id="IPR017730">
    <property type="entry name" value="Chaperonin_ClpB"/>
</dbReference>
<proteinExistence type="inferred from homology"/>
<dbReference type="Pfam" id="PF17871">
    <property type="entry name" value="AAA_lid_9"/>
    <property type="match status" value="1"/>
</dbReference>
<dbReference type="FunFam" id="3.40.50.300:FF:000120">
    <property type="entry name" value="ATP-dependent chaperone ClpB"/>
    <property type="match status" value="1"/>
</dbReference>
<dbReference type="CDD" id="cd00009">
    <property type="entry name" value="AAA"/>
    <property type="match status" value="1"/>
</dbReference>
<evidence type="ECO:0000256" key="4">
    <source>
        <dbReference type="ARBA" id="ARBA00022741"/>
    </source>
</evidence>
<dbReference type="SUPFAM" id="SSF52540">
    <property type="entry name" value="P-loop containing nucleoside triphosphate hydrolases"/>
    <property type="match status" value="2"/>
</dbReference>
<dbReference type="InterPro" id="IPR036628">
    <property type="entry name" value="Clp_N_dom_sf"/>
</dbReference>
<dbReference type="SUPFAM" id="SSF81923">
    <property type="entry name" value="Double Clp-N motif"/>
    <property type="match status" value="1"/>
</dbReference>
<evidence type="ECO:0000256" key="7">
    <source>
        <dbReference type="ARBA" id="ARBA00023186"/>
    </source>
</evidence>
<dbReference type="FunFam" id="3.40.50.300:FF:000010">
    <property type="entry name" value="Chaperone clpB 1, putative"/>
    <property type="match status" value="1"/>
</dbReference>
<evidence type="ECO:0000256" key="9">
    <source>
        <dbReference type="PROSITE-ProRule" id="PRU01251"/>
    </source>
</evidence>
<dbReference type="Pfam" id="PF02861">
    <property type="entry name" value="Clp_N"/>
    <property type="match status" value="1"/>
</dbReference>
<dbReference type="InterPro" id="IPR041546">
    <property type="entry name" value="ClpA/ClpB_AAA_lid"/>
</dbReference>
<dbReference type="GO" id="GO:0008233">
    <property type="term" value="F:peptidase activity"/>
    <property type="evidence" value="ECO:0007669"/>
    <property type="project" value="UniProtKB-KW"/>
</dbReference>
<evidence type="ECO:0000256" key="10">
    <source>
        <dbReference type="RuleBase" id="RU004432"/>
    </source>
</evidence>
<gene>
    <name evidence="11" type="primary">clpB</name>
    <name evidence="13" type="ORF">SAMN04490243_1685</name>
</gene>
<evidence type="ECO:0000256" key="11">
    <source>
        <dbReference type="RuleBase" id="RU362034"/>
    </source>
</evidence>
<keyword evidence="13" id="KW-0645">Protease</keyword>
<dbReference type="Gene3D" id="1.10.1780.10">
    <property type="entry name" value="Clp, N-terminal domain"/>
    <property type="match status" value="1"/>
</dbReference>
<keyword evidence="6 11" id="KW-0175">Coiled coil</keyword>
<keyword evidence="5 10" id="KW-0067">ATP-binding</keyword>
<dbReference type="Pfam" id="PF07724">
    <property type="entry name" value="AAA_2"/>
    <property type="match status" value="1"/>
</dbReference>
<keyword evidence="11" id="KW-0963">Cytoplasm</keyword>
<keyword evidence="4 10" id="KW-0547">Nucleotide-binding</keyword>
<dbReference type="Gene3D" id="3.40.50.300">
    <property type="entry name" value="P-loop containing nucleotide triphosphate hydrolases"/>
    <property type="match status" value="3"/>
</dbReference>
<dbReference type="InterPro" id="IPR028299">
    <property type="entry name" value="ClpA/B_CS2"/>
</dbReference>
<dbReference type="GO" id="GO:0005737">
    <property type="term" value="C:cytoplasm"/>
    <property type="evidence" value="ECO:0007669"/>
    <property type="project" value="UniProtKB-SubCell"/>
</dbReference>
<dbReference type="SMART" id="SM01086">
    <property type="entry name" value="ClpB_D2-small"/>
    <property type="match status" value="1"/>
</dbReference>
<dbReference type="InterPro" id="IPR001270">
    <property type="entry name" value="ClpA/B"/>
</dbReference>
<feature type="coiled-coil region" evidence="11">
    <location>
        <begin position="410"/>
        <end position="528"/>
    </location>
</feature>
<dbReference type="InterPro" id="IPR027417">
    <property type="entry name" value="P-loop_NTPase"/>
</dbReference>
<dbReference type="EMBL" id="FOYQ01000002">
    <property type="protein sequence ID" value="SFR45283.1"/>
    <property type="molecule type" value="Genomic_DNA"/>
</dbReference>
<evidence type="ECO:0000256" key="8">
    <source>
        <dbReference type="ARBA" id="ARBA00026057"/>
    </source>
</evidence>
<evidence type="ECO:0000259" key="12">
    <source>
        <dbReference type="PROSITE" id="PS51903"/>
    </source>
</evidence>
<comment type="function">
    <text evidence="11">Part of a stress-induced multi-chaperone system, it is involved in the recovery of the cell from heat-induced damage, in cooperation with DnaK, DnaJ and GrpE.</text>
</comment>
<dbReference type="Pfam" id="PF10431">
    <property type="entry name" value="ClpB_D2-small"/>
    <property type="match status" value="1"/>
</dbReference>
<accession>A0A1I6GSM8</accession>
<evidence type="ECO:0000313" key="14">
    <source>
        <dbReference type="Proteomes" id="UP000199534"/>
    </source>
</evidence>
<dbReference type="InterPro" id="IPR003959">
    <property type="entry name" value="ATPase_AAA_core"/>
</dbReference>
<dbReference type="InterPro" id="IPR018368">
    <property type="entry name" value="ClpA/B_CS1"/>
</dbReference>
<evidence type="ECO:0000256" key="5">
    <source>
        <dbReference type="ARBA" id="ARBA00022840"/>
    </source>
</evidence>
<dbReference type="CDD" id="cd19499">
    <property type="entry name" value="RecA-like_ClpB_Hsp104-like"/>
    <property type="match status" value="1"/>
</dbReference>
<dbReference type="FunFam" id="3.40.50.300:FF:000025">
    <property type="entry name" value="ATP-dependent Clp protease subunit"/>
    <property type="match status" value="1"/>
</dbReference>
<comment type="subunit">
    <text evidence="8">Homohexamer. The oligomerization is ATP-dependent.</text>
</comment>
<protein>
    <recommendedName>
        <fullName evidence="2 11">Chaperone protein ClpB</fullName>
    </recommendedName>
</protein>